<reference evidence="2 3" key="1">
    <citation type="submission" date="2019-02" db="EMBL/GenBank/DDBJ databases">
        <title>Genome sequencing of the rare red list fungi Dentipellis fragilis.</title>
        <authorList>
            <person name="Buettner E."/>
            <person name="Kellner H."/>
        </authorList>
    </citation>
    <scope>NUCLEOTIDE SEQUENCE [LARGE SCALE GENOMIC DNA]</scope>
    <source>
        <strain evidence="2 3">DSM 105465</strain>
    </source>
</reference>
<gene>
    <name evidence="2" type="ORF">EVG20_g6072</name>
</gene>
<evidence type="ECO:0000313" key="3">
    <source>
        <dbReference type="Proteomes" id="UP000298327"/>
    </source>
</evidence>
<dbReference type="STRING" id="205917.A0A4Y9YNP2"/>
<sequence>MAASDQTLLHELRELLNHLPDELPLPNGNSRYQAFLSFGLDTDLMDKIGDEVGVVSDQFKGVFGWKTHTTGDGIRAIEECSKPICAVVDVLARFLKVHPGDAVLRKWALDIADGARKQYRIYGKAVPEAAKPGAITGIVTEDKDSDGDDEDSDSDDDDEVTFIKTSQQPAKKVSAKGHAALDRVLKHAVRCNVIDPELRRLAREASADDSLGHALEQEEREKAAEEHASKKRKTISEDDGLDSDPEPSLSGEHFDIGSWTRKAGKVKDAETRGKFQTKVDHIIMRLVCVRGMVPHLIDSSEWKELMVTLNPVYQPTSSSQFADKHIPAEANHVRRKQIKQLAKLDNLTVTFDGNNTRRDSIYFTHITTPLRETYFVDGHVGSDERHTTKWVTDKILKTVMEVGRDRIAATCSDSTSITKGARRELCKEVTTILDLCDACHHIHNTIGNISKLPEFKPMITMLKAIVAYFGRSVHARAMLRKQLDAESGDEKIGALQKIGKTRFGTFWMAAVSLSQSLSKIRDLVIKGDIKFKKSSIQDMFVNRGSPEYQEFEHALLHYIAIVEPFICSLWSLESSTANATDVSALRTTVPQLDHFAIHRSLWFYLTASASAHLLISLCSYSPSALAKAS</sequence>
<keyword evidence="3" id="KW-1185">Reference proteome</keyword>
<dbReference type="EMBL" id="SEOQ01000386">
    <property type="protein sequence ID" value="TFY64064.1"/>
    <property type="molecule type" value="Genomic_DNA"/>
</dbReference>
<feature type="region of interest" description="Disordered" evidence="1">
    <location>
        <begin position="205"/>
        <end position="256"/>
    </location>
</feature>
<feature type="region of interest" description="Disordered" evidence="1">
    <location>
        <begin position="133"/>
        <end position="175"/>
    </location>
</feature>
<evidence type="ECO:0000313" key="2">
    <source>
        <dbReference type="EMBL" id="TFY64064.1"/>
    </source>
</evidence>
<dbReference type="InterPro" id="IPR012337">
    <property type="entry name" value="RNaseH-like_sf"/>
</dbReference>
<feature type="compositionally biased region" description="Basic and acidic residues" evidence="1">
    <location>
        <begin position="215"/>
        <end position="228"/>
    </location>
</feature>
<dbReference type="AlphaFoldDB" id="A0A4Y9YNP2"/>
<evidence type="ECO:0000256" key="1">
    <source>
        <dbReference type="SAM" id="MobiDB-lite"/>
    </source>
</evidence>
<name>A0A4Y9YNP2_9AGAM</name>
<dbReference type="SUPFAM" id="SSF53098">
    <property type="entry name" value="Ribonuclease H-like"/>
    <property type="match status" value="1"/>
</dbReference>
<dbReference type="Proteomes" id="UP000298327">
    <property type="component" value="Unassembled WGS sequence"/>
</dbReference>
<proteinExistence type="predicted"/>
<feature type="compositionally biased region" description="Acidic residues" evidence="1">
    <location>
        <begin position="143"/>
        <end position="160"/>
    </location>
</feature>
<organism evidence="2 3">
    <name type="scientific">Dentipellis fragilis</name>
    <dbReference type="NCBI Taxonomy" id="205917"/>
    <lineage>
        <taxon>Eukaryota</taxon>
        <taxon>Fungi</taxon>
        <taxon>Dikarya</taxon>
        <taxon>Basidiomycota</taxon>
        <taxon>Agaricomycotina</taxon>
        <taxon>Agaricomycetes</taxon>
        <taxon>Russulales</taxon>
        <taxon>Hericiaceae</taxon>
        <taxon>Dentipellis</taxon>
    </lineage>
</organism>
<dbReference type="OrthoDB" id="4951847at2759"/>
<comment type="caution">
    <text evidence="2">The sequence shown here is derived from an EMBL/GenBank/DDBJ whole genome shotgun (WGS) entry which is preliminary data.</text>
</comment>
<protein>
    <submittedName>
        <fullName evidence="2">Uncharacterized protein</fullName>
    </submittedName>
</protein>
<accession>A0A4Y9YNP2</accession>